<evidence type="ECO:0000256" key="1">
    <source>
        <dbReference type="SAM" id="Phobius"/>
    </source>
</evidence>
<evidence type="ECO:0008006" key="3">
    <source>
        <dbReference type="Google" id="ProtNLM"/>
    </source>
</evidence>
<name>A0A7V1D1A5_9GAMM</name>
<dbReference type="RefSeq" id="WP_304183949.1">
    <property type="nucleotide sequence ID" value="NZ_DRGM01000171.1"/>
</dbReference>
<accession>A0A7V1D1A5</accession>
<gene>
    <name evidence="2" type="ORF">ENH88_16775</name>
</gene>
<dbReference type="AlphaFoldDB" id="A0A7V1D1A5"/>
<organism evidence="2">
    <name type="scientific">Pseudoalteromonas prydzensis</name>
    <dbReference type="NCBI Taxonomy" id="182141"/>
    <lineage>
        <taxon>Bacteria</taxon>
        <taxon>Pseudomonadati</taxon>
        <taxon>Pseudomonadota</taxon>
        <taxon>Gammaproteobacteria</taxon>
        <taxon>Alteromonadales</taxon>
        <taxon>Pseudoalteromonadaceae</taxon>
        <taxon>Pseudoalteromonas</taxon>
    </lineage>
</organism>
<comment type="caution">
    <text evidence="2">The sequence shown here is derived from an EMBL/GenBank/DDBJ whole genome shotgun (WGS) entry which is preliminary data.</text>
</comment>
<keyword evidence="1" id="KW-1133">Transmembrane helix</keyword>
<feature type="transmembrane region" description="Helical" evidence="1">
    <location>
        <begin position="12"/>
        <end position="33"/>
    </location>
</feature>
<sequence length="142" mass="15431">MTTSTAPSWLKSVAWAALVWNLLGVIAFIMQLLMTPEMISKLPADQQAAYSNIPLWSTLAFAVAVFGGTVGCIFLLLKKAVARACFALSLIAIFIQQFYNFIIINSIALLGASAVFMPILVVVIAITLLMLSHKGKQQGWLQ</sequence>
<feature type="transmembrane region" description="Helical" evidence="1">
    <location>
        <begin position="108"/>
        <end position="131"/>
    </location>
</feature>
<protein>
    <recommendedName>
        <fullName evidence="3">Sugar transporter</fullName>
    </recommendedName>
</protein>
<evidence type="ECO:0000313" key="2">
    <source>
        <dbReference type="EMBL" id="HEA18061.1"/>
    </source>
</evidence>
<feature type="transmembrane region" description="Helical" evidence="1">
    <location>
        <begin position="53"/>
        <end position="77"/>
    </location>
</feature>
<proteinExistence type="predicted"/>
<keyword evidence="1" id="KW-0812">Transmembrane</keyword>
<feature type="transmembrane region" description="Helical" evidence="1">
    <location>
        <begin position="84"/>
        <end position="102"/>
    </location>
</feature>
<dbReference type="EMBL" id="DRGM01000171">
    <property type="protein sequence ID" value="HEA18061.1"/>
    <property type="molecule type" value="Genomic_DNA"/>
</dbReference>
<keyword evidence="1" id="KW-0472">Membrane</keyword>
<reference evidence="2" key="1">
    <citation type="journal article" date="2020" name="mSystems">
        <title>Genome- and Community-Level Interaction Insights into Carbon Utilization and Element Cycling Functions of Hydrothermarchaeota in Hydrothermal Sediment.</title>
        <authorList>
            <person name="Zhou Z."/>
            <person name="Liu Y."/>
            <person name="Xu W."/>
            <person name="Pan J."/>
            <person name="Luo Z.H."/>
            <person name="Li M."/>
        </authorList>
    </citation>
    <scope>NUCLEOTIDE SEQUENCE [LARGE SCALE GENOMIC DNA]</scope>
    <source>
        <strain evidence="2">HyVt-346</strain>
    </source>
</reference>
<dbReference type="Proteomes" id="UP000886188">
    <property type="component" value="Unassembled WGS sequence"/>
</dbReference>